<accession>A0A0B2QQP8</accession>
<dbReference type="AlphaFoldDB" id="A0A0B2QQP8"/>
<proteinExistence type="predicted"/>
<sequence length="37" mass="4247">MEPHGRLLIESNFTYSEVDCKESGADTTKRVLSGYRR</sequence>
<gene>
    <name evidence="1" type="ORF">glysoja_028184</name>
</gene>
<evidence type="ECO:0000313" key="1">
    <source>
        <dbReference type="EMBL" id="KHN23891.1"/>
    </source>
</evidence>
<organism evidence="1">
    <name type="scientific">Glycine soja</name>
    <name type="common">Wild soybean</name>
    <dbReference type="NCBI Taxonomy" id="3848"/>
    <lineage>
        <taxon>Eukaryota</taxon>
        <taxon>Viridiplantae</taxon>
        <taxon>Streptophyta</taxon>
        <taxon>Embryophyta</taxon>
        <taxon>Tracheophyta</taxon>
        <taxon>Spermatophyta</taxon>
        <taxon>Magnoliopsida</taxon>
        <taxon>eudicotyledons</taxon>
        <taxon>Gunneridae</taxon>
        <taxon>Pentapetalae</taxon>
        <taxon>rosids</taxon>
        <taxon>fabids</taxon>
        <taxon>Fabales</taxon>
        <taxon>Fabaceae</taxon>
        <taxon>Papilionoideae</taxon>
        <taxon>50 kb inversion clade</taxon>
        <taxon>NPAAA clade</taxon>
        <taxon>indigoferoid/millettioid clade</taxon>
        <taxon>Phaseoleae</taxon>
        <taxon>Glycine</taxon>
        <taxon>Glycine subgen. Soja</taxon>
    </lineage>
</organism>
<reference evidence="1" key="1">
    <citation type="submission" date="2014-07" db="EMBL/GenBank/DDBJ databases">
        <title>Identification of a novel salt tolerance gene in wild soybean by whole-genome sequencing.</title>
        <authorList>
            <person name="Lam H.-M."/>
            <person name="Qi X."/>
            <person name="Li M.-W."/>
            <person name="Liu X."/>
            <person name="Xie M."/>
            <person name="Ni M."/>
            <person name="Xu X."/>
        </authorList>
    </citation>
    <scope>NUCLEOTIDE SEQUENCE [LARGE SCALE GENOMIC DNA]</scope>
    <source>
        <tissue evidence="1">Root</tissue>
    </source>
</reference>
<name>A0A0B2QQP8_GLYSO</name>
<dbReference type="Proteomes" id="UP000053555">
    <property type="component" value="Unassembled WGS sequence"/>
</dbReference>
<dbReference type="EMBL" id="KN655893">
    <property type="protein sequence ID" value="KHN23891.1"/>
    <property type="molecule type" value="Genomic_DNA"/>
</dbReference>
<protein>
    <submittedName>
        <fullName evidence="1">Uncharacterized protein</fullName>
    </submittedName>
</protein>